<gene>
    <name evidence="1" type="ORF">LCGC14_0930990</name>
</gene>
<sequence>MAAEITVSYERRPGYPQEDMSYKEATIIDKLICAYADRITLAKQLLGFRIGSIIYSPHEYDAGDEPLANLFAKDVHIDPIIGLDGEGSYTKAELTIRYQHFTYSLTPPEGETVYVSESLEPASEFLTLSHEGLYWDNAQAEPLDSTAAPAKIIRMMDWVYTIHQISSIPSWVWTHPGAVNAASTKSKELNKTFAAQTLLCGNPSLTREITSEGETDWTITARFTYNPNTWNKFPRASANGALTFASIYDGAGSAKEFYSTSDFGSIVI</sequence>
<accession>A0A0F9NN24</accession>
<dbReference type="AlphaFoldDB" id="A0A0F9NN24"/>
<comment type="caution">
    <text evidence="1">The sequence shown here is derived from an EMBL/GenBank/DDBJ whole genome shotgun (WGS) entry which is preliminary data.</text>
</comment>
<proteinExistence type="predicted"/>
<protein>
    <submittedName>
        <fullName evidence="1">Uncharacterized protein</fullName>
    </submittedName>
</protein>
<evidence type="ECO:0000313" key="1">
    <source>
        <dbReference type="EMBL" id="KKN20895.1"/>
    </source>
</evidence>
<name>A0A0F9NN24_9ZZZZ</name>
<dbReference type="EMBL" id="LAZR01003198">
    <property type="protein sequence ID" value="KKN20895.1"/>
    <property type="molecule type" value="Genomic_DNA"/>
</dbReference>
<reference evidence="1" key="1">
    <citation type="journal article" date="2015" name="Nature">
        <title>Complex archaea that bridge the gap between prokaryotes and eukaryotes.</title>
        <authorList>
            <person name="Spang A."/>
            <person name="Saw J.H."/>
            <person name="Jorgensen S.L."/>
            <person name="Zaremba-Niedzwiedzka K."/>
            <person name="Martijn J."/>
            <person name="Lind A.E."/>
            <person name="van Eijk R."/>
            <person name="Schleper C."/>
            <person name="Guy L."/>
            <person name="Ettema T.J."/>
        </authorList>
    </citation>
    <scope>NUCLEOTIDE SEQUENCE</scope>
</reference>
<organism evidence="1">
    <name type="scientific">marine sediment metagenome</name>
    <dbReference type="NCBI Taxonomy" id="412755"/>
    <lineage>
        <taxon>unclassified sequences</taxon>
        <taxon>metagenomes</taxon>
        <taxon>ecological metagenomes</taxon>
    </lineage>
</organism>